<feature type="compositionally biased region" description="Basic and acidic residues" evidence="7">
    <location>
        <begin position="273"/>
        <end position="286"/>
    </location>
</feature>
<feature type="compositionally biased region" description="Basic and acidic residues" evidence="7">
    <location>
        <begin position="702"/>
        <end position="745"/>
    </location>
</feature>
<feature type="domain" description="RRM" evidence="8">
    <location>
        <begin position="483"/>
        <end position="558"/>
    </location>
</feature>
<dbReference type="InterPro" id="IPR035979">
    <property type="entry name" value="RBD_domain_sf"/>
</dbReference>
<keyword evidence="2" id="KW-0479">Metal-binding</keyword>
<reference evidence="10" key="4">
    <citation type="submission" date="2025-08" db="UniProtKB">
        <authorList>
            <consortium name="Ensembl"/>
        </authorList>
    </citation>
    <scope>IDENTIFICATION</scope>
</reference>
<feature type="compositionally biased region" description="Acidic residues" evidence="7">
    <location>
        <begin position="777"/>
        <end position="791"/>
    </location>
</feature>
<dbReference type="KEGG" id="cmk:103177266"/>
<feature type="domain" description="RRM" evidence="8">
    <location>
        <begin position="574"/>
        <end position="649"/>
    </location>
</feature>
<gene>
    <name evidence="10" type="primary">LOC103177266</name>
</gene>
<dbReference type="AlphaFoldDB" id="A0A4W3K6W0"/>
<evidence type="ECO:0000256" key="2">
    <source>
        <dbReference type="ARBA" id="ARBA00022723"/>
    </source>
</evidence>
<dbReference type="PANTHER" id="PTHR15592">
    <property type="entry name" value="MATRIN 3/NUCLEAR PROTEIN 220-RELATED"/>
    <property type="match status" value="1"/>
</dbReference>
<feature type="compositionally biased region" description="Basic and acidic residues" evidence="7">
    <location>
        <begin position="331"/>
        <end position="342"/>
    </location>
</feature>
<feature type="region of interest" description="Disordered" evidence="7">
    <location>
        <begin position="213"/>
        <end position="286"/>
    </location>
</feature>
<feature type="compositionally biased region" description="Polar residues" evidence="7">
    <location>
        <begin position="124"/>
        <end position="136"/>
    </location>
</feature>
<dbReference type="RefSeq" id="XP_007889545.1">
    <property type="nucleotide sequence ID" value="XM_007891354.1"/>
</dbReference>
<dbReference type="GO" id="GO:0005634">
    <property type="term" value="C:nucleus"/>
    <property type="evidence" value="ECO:0007669"/>
    <property type="project" value="UniProtKB-SubCell"/>
</dbReference>
<accession>A0A4W3K6W0</accession>
<organism evidence="10 11">
    <name type="scientific">Callorhinchus milii</name>
    <name type="common">Ghost shark</name>
    <dbReference type="NCBI Taxonomy" id="7868"/>
    <lineage>
        <taxon>Eukaryota</taxon>
        <taxon>Metazoa</taxon>
        <taxon>Chordata</taxon>
        <taxon>Craniata</taxon>
        <taxon>Vertebrata</taxon>
        <taxon>Chondrichthyes</taxon>
        <taxon>Holocephali</taxon>
        <taxon>Chimaeriformes</taxon>
        <taxon>Callorhinchidae</taxon>
        <taxon>Callorhinchus</taxon>
    </lineage>
</organism>
<comment type="subcellular location">
    <subcellularLocation>
        <location evidence="1">Nucleus</location>
    </subcellularLocation>
</comment>
<dbReference type="SMART" id="SM00451">
    <property type="entry name" value="ZnF_U1"/>
    <property type="match status" value="2"/>
</dbReference>
<reference evidence="11" key="1">
    <citation type="journal article" date="2006" name="Science">
        <title>Ancient noncoding elements conserved in the human genome.</title>
        <authorList>
            <person name="Venkatesh B."/>
            <person name="Kirkness E.F."/>
            <person name="Loh Y.H."/>
            <person name="Halpern A.L."/>
            <person name="Lee A.P."/>
            <person name="Johnson J."/>
            <person name="Dandona N."/>
            <person name="Viswanathan L.D."/>
            <person name="Tay A."/>
            <person name="Venter J.C."/>
            <person name="Strausberg R.L."/>
            <person name="Brenner S."/>
        </authorList>
    </citation>
    <scope>NUCLEOTIDE SEQUENCE [LARGE SCALE GENOMIC DNA]</scope>
</reference>
<dbReference type="OrthoDB" id="9938441at2759"/>
<reference evidence="11" key="3">
    <citation type="journal article" date="2014" name="Nature">
        <title>Elephant shark genome provides unique insights into gnathostome evolution.</title>
        <authorList>
            <consortium name="International Elephant Shark Genome Sequencing Consortium"/>
            <person name="Venkatesh B."/>
            <person name="Lee A.P."/>
            <person name="Ravi V."/>
            <person name="Maurya A.K."/>
            <person name="Lian M.M."/>
            <person name="Swann J.B."/>
            <person name="Ohta Y."/>
            <person name="Flajnik M.F."/>
            <person name="Sutoh Y."/>
            <person name="Kasahara M."/>
            <person name="Hoon S."/>
            <person name="Gangu V."/>
            <person name="Roy S.W."/>
            <person name="Irimia M."/>
            <person name="Korzh V."/>
            <person name="Kondrychyn I."/>
            <person name="Lim Z.W."/>
            <person name="Tay B.H."/>
            <person name="Tohari S."/>
            <person name="Kong K.W."/>
            <person name="Ho S."/>
            <person name="Lorente-Galdos B."/>
            <person name="Quilez J."/>
            <person name="Marques-Bonet T."/>
            <person name="Raney B.J."/>
            <person name="Ingham P.W."/>
            <person name="Tay A."/>
            <person name="Hillier L.W."/>
            <person name="Minx P."/>
            <person name="Boehm T."/>
            <person name="Wilson R.K."/>
            <person name="Brenner S."/>
            <person name="Warren W.C."/>
        </authorList>
    </citation>
    <scope>NUCLEOTIDE SEQUENCE [LARGE SCALE GENOMIC DNA]</scope>
</reference>
<dbReference type="STRING" id="7868.ENSCMIP00000047173"/>
<dbReference type="GeneID" id="103177266"/>
<dbReference type="CDD" id="cd12715">
    <property type="entry name" value="RRM2_MATR3"/>
    <property type="match status" value="1"/>
</dbReference>
<dbReference type="Ensembl" id="ENSCMIT00000047842.1">
    <property type="protein sequence ID" value="ENSCMIP00000047173.1"/>
    <property type="gene ID" value="ENSCMIG00000019353.1"/>
</dbReference>
<name>A0A4W3K6W0_CALMI</name>
<keyword evidence="4" id="KW-0862">Zinc</keyword>
<keyword evidence="11" id="KW-1185">Reference proteome</keyword>
<dbReference type="Gene3D" id="3.30.70.330">
    <property type="match status" value="2"/>
</dbReference>
<dbReference type="InterPro" id="IPR000504">
    <property type="entry name" value="RRM_dom"/>
</dbReference>
<evidence type="ECO:0000256" key="6">
    <source>
        <dbReference type="PROSITE-ProRule" id="PRU00176"/>
    </source>
</evidence>
<evidence type="ECO:0000256" key="1">
    <source>
        <dbReference type="ARBA" id="ARBA00004123"/>
    </source>
</evidence>
<dbReference type="InterPro" id="IPR000690">
    <property type="entry name" value="Matrin/U1-C_Znf_C2H2"/>
</dbReference>
<dbReference type="InterPro" id="IPR003604">
    <property type="entry name" value="Matrin/U1-like-C_Znf_C2H2"/>
</dbReference>
<dbReference type="InterPro" id="IPR012677">
    <property type="entry name" value="Nucleotide-bd_a/b_plait_sf"/>
</dbReference>
<evidence type="ECO:0000259" key="9">
    <source>
        <dbReference type="PROSITE" id="PS50171"/>
    </source>
</evidence>
<evidence type="ECO:0000256" key="4">
    <source>
        <dbReference type="ARBA" id="ARBA00022833"/>
    </source>
</evidence>
<dbReference type="GO" id="GO:0003723">
    <property type="term" value="F:RNA binding"/>
    <property type="evidence" value="ECO:0007669"/>
    <property type="project" value="UniProtKB-UniRule"/>
</dbReference>
<protein>
    <submittedName>
        <fullName evidence="10">Matrin-3-like</fullName>
    </submittedName>
</protein>
<feature type="compositionally biased region" description="Gly residues" evidence="7">
    <location>
        <begin position="64"/>
        <end position="90"/>
    </location>
</feature>
<feature type="compositionally biased region" description="Polar residues" evidence="7">
    <location>
        <begin position="144"/>
        <end position="153"/>
    </location>
</feature>
<keyword evidence="3" id="KW-0863">Zinc-finger</keyword>
<reference evidence="11" key="2">
    <citation type="journal article" date="2007" name="PLoS Biol.">
        <title>Survey sequencing and comparative analysis of the elephant shark (Callorhinchus milii) genome.</title>
        <authorList>
            <person name="Venkatesh B."/>
            <person name="Kirkness E.F."/>
            <person name="Loh Y.H."/>
            <person name="Halpern A.L."/>
            <person name="Lee A.P."/>
            <person name="Johnson J."/>
            <person name="Dandona N."/>
            <person name="Viswanathan L.D."/>
            <person name="Tay A."/>
            <person name="Venter J.C."/>
            <person name="Strausberg R.L."/>
            <person name="Brenner S."/>
        </authorList>
    </citation>
    <scope>NUCLEOTIDE SEQUENCE [LARGE SCALE GENOMIC DNA]</scope>
</reference>
<evidence type="ECO:0000256" key="5">
    <source>
        <dbReference type="ARBA" id="ARBA00023242"/>
    </source>
</evidence>
<feature type="compositionally biased region" description="Low complexity" evidence="7">
    <location>
        <begin position="104"/>
        <end position="115"/>
    </location>
</feature>
<feature type="compositionally biased region" description="Basic and acidic residues" evidence="7">
    <location>
        <begin position="243"/>
        <end position="265"/>
    </location>
</feature>
<evidence type="ECO:0000256" key="7">
    <source>
        <dbReference type="SAM" id="MobiDB-lite"/>
    </source>
</evidence>
<feature type="region of interest" description="Disordered" evidence="7">
    <location>
        <begin position="766"/>
        <end position="900"/>
    </location>
</feature>
<keyword evidence="5" id="KW-0539">Nucleus</keyword>
<evidence type="ECO:0000256" key="3">
    <source>
        <dbReference type="ARBA" id="ARBA00022771"/>
    </source>
</evidence>
<dbReference type="OMA" id="IRITIDQ"/>
<feature type="compositionally biased region" description="Basic and acidic residues" evidence="7">
    <location>
        <begin position="841"/>
        <end position="881"/>
    </location>
</feature>
<dbReference type="GO" id="GO:0008270">
    <property type="term" value="F:zinc ion binding"/>
    <property type="evidence" value="ECO:0007669"/>
    <property type="project" value="UniProtKB-KW"/>
</dbReference>
<evidence type="ECO:0000313" key="10">
    <source>
        <dbReference type="Ensembl" id="ENSCMIP00000047173.1"/>
    </source>
</evidence>
<evidence type="ECO:0000313" key="11">
    <source>
        <dbReference type="Proteomes" id="UP000314986"/>
    </source>
</evidence>
<feature type="compositionally biased region" description="Basic and acidic residues" evidence="7">
    <location>
        <begin position="219"/>
        <end position="235"/>
    </location>
</feature>
<dbReference type="InterPro" id="IPR034930">
    <property type="entry name" value="MATR3_RRM2"/>
</dbReference>
<feature type="region of interest" description="Disordered" evidence="7">
    <location>
        <begin position="317"/>
        <end position="349"/>
    </location>
</feature>
<evidence type="ECO:0000259" key="8">
    <source>
        <dbReference type="PROSITE" id="PS50102"/>
    </source>
</evidence>
<dbReference type="PROSITE" id="PS50102">
    <property type="entry name" value="RRM"/>
    <property type="match status" value="2"/>
</dbReference>
<dbReference type="SUPFAM" id="SSF54928">
    <property type="entry name" value="RNA-binding domain, RBD"/>
    <property type="match status" value="2"/>
</dbReference>
<dbReference type="Proteomes" id="UP000314986">
    <property type="component" value="Unassembled WGS sequence"/>
</dbReference>
<sequence length="986" mass="110234">MSSFGRVLGDQGRAKRKSRFHDADAGILAAGSSLNIQAALGKLCQNPQLTGLINIGRGQSFGPQGTGQGQSFGLHGAGQGQNFGLQGAGQGHNFSLQGGGHGQNLGLQGSGQNFGPHGTGQGQNFGLQGQRSQGLMSSAGGPSRYSNTPSSSLPSLFGCRSQNQPSQAVQKQIDAERASNILATFGLSSRDLDELSRYPEEKLTPECLPETLMQIKRRRNEEGKSLKYGRDDCSPRQDGSYRPSHDDWEEERHFRKRSYESHDSGLDPVVDYGHGRPSRESRYDRKDYERERLRGYDDFYREEMHLSESPHNFGKFDSDYGRVSRLPSPPRAHERSLFERKRGSPSQSNMNDYHGFLPKIFPHLCSLCDLAVHSVQEWNQHKNATTHRRLCQLLVEIYPEWNPDAFPTQGSDSLVLQSTNLAPGILGAPPPGPLIPNRRMMGGVDSHAALGPNRKSPMANKQGNNIYRPKQPVRMGANDELGRVVHISQLPRVRCTNIDLIKLAEPFGNVTNSLVVKTKSEAFIELAYTEAAQAMVKYYRNKPAFLRGSVVRVDLSQKYKKMTIKGQESEENSRVVHISNLPSVGYSDAEIVSLGMPFGRVTNYLLMRVKNQVFLEMESHQAGMTMVEKFKKMPLLFHGRELKVYLSQKYKNLVLRKQGKDVAELMKNKDQDDSFSLGSNRKRGRSDSPSSKGVRSPSLKRKAQDKPKTSTGSDQEKVQLDSPEEGKDPKHTEGEDPGEIKKVQEEPLPDIESYAQLSEAEEELLLAYTESVKDEAETADAEGVMETEAEAETGFSNKSESKEEVGDAQPNPQLTEKPTQKDVWCPKYTEEYFSLDEADDVAQKRKTDTNDKRDEQDIKKQSPDGKENSEAEIKQDQDVKSTSHSACVEPVSDDAESLSPLPEEYRLGPYRPNNPVGLDYVVQKTGYYCKLCRLFYTTEEVAKQAHCSSMNHYQKLKKMLAKHAADYREKRAFAKDSEMTEELCNK</sequence>
<dbReference type="PROSITE" id="PS50171">
    <property type="entry name" value="ZF_MATRIN"/>
    <property type="match status" value="1"/>
</dbReference>
<proteinExistence type="predicted"/>
<dbReference type="GeneTree" id="ENSGT00940000153322"/>
<feature type="region of interest" description="Disordered" evidence="7">
    <location>
        <begin position="60"/>
        <end position="153"/>
    </location>
</feature>
<feature type="domain" description="Matrin-type" evidence="9">
    <location>
        <begin position="927"/>
        <end position="958"/>
    </location>
</feature>
<reference evidence="10" key="5">
    <citation type="submission" date="2025-09" db="UniProtKB">
        <authorList>
            <consortium name="Ensembl"/>
        </authorList>
    </citation>
    <scope>IDENTIFICATION</scope>
</reference>
<feature type="region of interest" description="Disordered" evidence="7">
    <location>
        <begin position="665"/>
        <end position="753"/>
    </location>
</feature>
<dbReference type="InParanoid" id="A0A4W3K6W0"/>
<dbReference type="SMART" id="SM00360">
    <property type="entry name" value="RRM"/>
    <property type="match status" value="2"/>
</dbReference>
<keyword evidence="6" id="KW-0694">RNA-binding</keyword>